<dbReference type="HOGENOM" id="CLU_056797_2_0_1"/>
<keyword evidence="2" id="KW-1185">Reference proteome</keyword>
<dbReference type="InterPro" id="IPR040521">
    <property type="entry name" value="KDZ"/>
</dbReference>
<dbReference type="AlphaFoldDB" id="A0A067M2L8"/>
<evidence type="ECO:0008006" key="3">
    <source>
        <dbReference type="Google" id="ProtNLM"/>
    </source>
</evidence>
<accession>A0A067M2L8</accession>
<gene>
    <name evidence="1" type="ORF">BOTBODRAFT_116704</name>
</gene>
<evidence type="ECO:0000313" key="1">
    <source>
        <dbReference type="EMBL" id="KDQ09799.1"/>
    </source>
</evidence>
<dbReference type="OrthoDB" id="3251205at2759"/>
<dbReference type="EMBL" id="KL198074">
    <property type="protein sequence ID" value="KDQ09799.1"/>
    <property type="molecule type" value="Genomic_DNA"/>
</dbReference>
<evidence type="ECO:0000313" key="2">
    <source>
        <dbReference type="Proteomes" id="UP000027195"/>
    </source>
</evidence>
<dbReference type="STRING" id="930990.A0A067M2L8"/>
<dbReference type="Proteomes" id="UP000027195">
    <property type="component" value="Unassembled WGS sequence"/>
</dbReference>
<protein>
    <recommendedName>
        <fullName evidence="3">CxC1-like cysteine cluster associated with KDZ transposases domain-containing protein</fullName>
    </recommendedName>
</protein>
<organism evidence="1 2">
    <name type="scientific">Botryobasidium botryosum (strain FD-172 SS1)</name>
    <dbReference type="NCBI Taxonomy" id="930990"/>
    <lineage>
        <taxon>Eukaryota</taxon>
        <taxon>Fungi</taxon>
        <taxon>Dikarya</taxon>
        <taxon>Basidiomycota</taxon>
        <taxon>Agaricomycotina</taxon>
        <taxon>Agaricomycetes</taxon>
        <taxon>Cantharellales</taxon>
        <taxon>Botryobasidiaceae</taxon>
        <taxon>Botryobasidium</taxon>
    </lineage>
</organism>
<sequence length="279" mass="32445">MLGSQLKESGLDGCVPAWHGYAHNRLCQLTNHPLYREGFGMNDFEGCERLFSSTNGVARCTRHASSRYRHQMLCSHFEQWDEDKYRDLSLYLLRHYKEALGRQAALSTALSKAETLLDVRSSDFDGWLAEEREYLQNLVKEPTKNIQDIMYLELPAKYYKAKEVWDDLRKDCVIDETAAAQSSSYSELASDALRIESKRRTAMDRLLLLTEAVNDMELKLGMTPSERWHPSHPRWVETSKYMKARAYKCALDKLELLVVQRLFEMEKLNMRGTGRLLFI</sequence>
<proteinExistence type="predicted"/>
<dbReference type="PANTHER" id="PTHR33096:SF1">
    <property type="entry name" value="CXC1-LIKE CYSTEINE CLUSTER ASSOCIATED WITH KDZ TRANSPOSASES DOMAIN-CONTAINING PROTEIN"/>
    <property type="match status" value="1"/>
</dbReference>
<name>A0A067M2L8_BOTB1</name>
<reference evidence="2" key="1">
    <citation type="journal article" date="2014" name="Proc. Natl. Acad. Sci. U.S.A.">
        <title>Extensive sampling of basidiomycete genomes demonstrates inadequacy of the white-rot/brown-rot paradigm for wood decay fungi.</title>
        <authorList>
            <person name="Riley R."/>
            <person name="Salamov A.A."/>
            <person name="Brown D.W."/>
            <person name="Nagy L.G."/>
            <person name="Floudas D."/>
            <person name="Held B.W."/>
            <person name="Levasseur A."/>
            <person name="Lombard V."/>
            <person name="Morin E."/>
            <person name="Otillar R."/>
            <person name="Lindquist E.A."/>
            <person name="Sun H."/>
            <person name="LaButti K.M."/>
            <person name="Schmutz J."/>
            <person name="Jabbour D."/>
            <person name="Luo H."/>
            <person name="Baker S.E."/>
            <person name="Pisabarro A.G."/>
            <person name="Walton J.D."/>
            <person name="Blanchette R.A."/>
            <person name="Henrissat B."/>
            <person name="Martin F."/>
            <person name="Cullen D."/>
            <person name="Hibbett D.S."/>
            <person name="Grigoriev I.V."/>
        </authorList>
    </citation>
    <scope>NUCLEOTIDE SEQUENCE [LARGE SCALE GENOMIC DNA]</scope>
    <source>
        <strain evidence="2">FD-172 SS1</strain>
    </source>
</reference>
<dbReference type="Pfam" id="PF18758">
    <property type="entry name" value="KDZ"/>
    <property type="match status" value="1"/>
</dbReference>
<dbReference type="PANTHER" id="PTHR33096">
    <property type="entry name" value="CXC2 DOMAIN-CONTAINING PROTEIN"/>
    <property type="match status" value="1"/>
</dbReference>
<dbReference type="InParanoid" id="A0A067M2L8"/>